<dbReference type="AlphaFoldDB" id="A0A7W7RH13"/>
<dbReference type="RefSeq" id="WP_184578589.1">
    <property type="nucleotide sequence ID" value="NZ_JACHJT010000001.1"/>
</dbReference>
<evidence type="ECO:0000313" key="2">
    <source>
        <dbReference type="Proteomes" id="UP000523007"/>
    </source>
</evidence>
<dbReference type="EMBL" id="JACHJT010000001">
    <property type="protein sequence ID" value="MBB4931817.1"/>
    <property type="molecule type" value="Genomic_DNA"/>
</dbReference>
<protein>
    <submittedName>
        <fullName evidence="1">Uncharacterized protein</fullName>
    </submittedName>
</protein>
<sequence>MNEQVAKLRNDLRGLLADVETVDRPAPTRRTDNGPEWEISETLPRPAVWRVRASDTDGGLIQWQLPECEQISTATLPGDWVALAVPDARRIAVALLAACDWAEECEAGVTHLRPREDGVTP</sequence>
<gene>
    <name evidence="1" type="ORF">F4561_002637</name>
</gene>
<name>A0A7W7RH13_9ACTN</name>
<dbReference type="Proteomes" id="UP000523007">
    <property type="component" value="Unassembled WGS sequence"/>
</dbReference>
<organism evidence="1 2">
    <name type="scientific">Lipingzhangella halophila</name>
    <dbReference type="NCBI Taxonomy" id="1783352"/>
    <lineage>
        <taxon>Bacteria</taxon>
        <taxon>Bacillati</taxon>
        <taxon>Actinomycetota</taxon>
        <taxon>Actinomycetes</taxon>
        <taxon>Streptosporangiales</taxon>
        <taxon>Nocardiopsidaceae</taxon>
        <taxon>Lipingzhangella</taxon>
    </lineage>
</organism>
<keyword evidence="2" id="KW-1185">Reference proteome</keyword>
<proteinExistence type="predicted"/>
<comment type="caution">
    <text evidence="1">The sequence shown here is derived from an EMBL/GenBank/DDBJ whole genome shotgun (WGS) entry which is preliminary data.</text>
</comment>
<evidence type="ECO:0000313" key="1">
    <source>
        <dbReference type="EMBL" id="MBB4931817.1"/>
    </source>
</evidence>
<reference evidence="1 2" key="1">
    <citation type="submission" date="2020-08" db="EMBL/GenBank/DDBJ databases">
        <title>Sequencing the genomes of 1000 actinobacteria strains.</title>
        <authorList>
            <person name="Klenk H.-P."/>
        </authorList>
    </citation>
    <scope>NUCLEOTIDE SEQUENCE [LARGE SCALE GENOMIC DNA]</scope>
    <source>
        <strain evidence="1 2">DSM 102030</strain>
    </source>
</reference>
<accession>A0A7W7RH13</accession>